<evidence type="ECO:0000313" key="6">
    <source>
        <dbReference type="Proteomes" id="UP000275069"/>
    </source>
</evidence>
<dbReference type="PANTHER" id="PTHR43344">
    <property type="entry name" value="PHOSPHOSERINE PHOSPHATASE"/>
    <property type="match status" value="1"/>
</dbReference>
<dbReference type="RefSeq" id="WP_120788698.1">
    <property type="nucleotide sequence ID" value="NZ_CP032624.1"/>
</dbReference>
<dbReference type="Gene3D" id="1.20.1440.100">
    <property type="entry name" value="SG protein - dephosphorylation function"/>
    <property type="match status" value="1"/>
</dbReference>
<keyword evidence="4" id="KW-0460">Magnesium</keyword>
<dbReference type="NCBIfam" id="TIGR01488">
    <property type="entry name" value="HAD-SF-IB"/>
    <property type="match status" value="1"/>
</dbReference>
<protein>
    <submittedName>
        <fullName evidence="5">HAD-IB family hydrolase</fullName>
    </submittedName>
</protein>
<dbReference type="OrthoDB" id="25607at2"/>
<sequence length="224" mass="24433">MNPAGVAFFDVDETLLSVRTLESFLLYYLKRVPSMISPERLRELAGQVVTLDRSEFNRLYYGIWAGQPVDQVHAAGREWFAELSEQPGFYRSNVLELLRGHQRDGTHVVLVSGSFAPPLQPLADELGVDGLYCTELEVGADGRYTGVISAAMIGDDKSAAVGEYLADFAEATPSWGYGDHSSDLPLLERVAAPVVVGSDPVMLDLAAQRGWPVLPIDQPLAPRA</sequence>
<dbReference type="InterPro" id="IPR023214">
    <property type="entry name" value="HAD_sf"/>
</dbReference>
<dbReference type="NCBIfam" id="TIGR01490">
    <property type="entry name" value="HAD-SF-IB-hyp1"/>
    <property type="match status" value="1"/>
</dbReference>
<evidence type="ECO:0000256" key="4">
    <source>
        <dbReference type="ARBA" id="ARBA00022842"/>
    </source>
</evidence>
<dbReference type="PANTHER" id="PTHR43344:SF13">
    <property type="entry name" value="PHOSPHATASE RV3661-RELATED"/>
    <property type="match status" value="1"/>
</dbReference>
<evidence type="ECO:0000256" key="3">
    <source>
        <dbReference type="ARBA" id="ARBA00022801"/>
    </source>
</evidence>
<dbReference type="InterPro" id="IPR050582">
    <property type="entry name" value="HAD-like_SerB"/>
</dbReference>
<dbReference type="Pfam" id="PF12710">
    <property type="entry name" value="HAD"/>
    <property type="match status" value="1"/>
</dbReference>
<dbReference type="InterPro" id="IPR036412">
    <property type="entry name" value="HAD-like_sf"/>
</dbReference>
<dbReference type="GO" id="GO:0046872">
    <property type="term" value="F:metal ion binding"/>
    <property type="evidence" value="ECO:0007669"/>
    <property type="project" value="UniProtKB-KW"/>
</dbReference>
<dbReference type="EMBL" id="CP032624">
    <property type="protein sequence ID" value="AYG03166.1"/>
    <property type="molecule type" value="Genomic_DNA"/>
</dbReference>
<dbReference type="Proteomes" id="UP000275069">
    <property type="component" value="Chromosome"/>
</dbReference>
<dbReference type="Gene3D" id="3.40.50.1000">
    <property type="entry name" value="HAD superfamily/HAD-like"/>
    <property type="match status" value="1"/>
</dbReference>
<name>A0A387BQB3_9MICO</name>
<reference evidence="5 6" key="1">
    <citation type="submission" date="2018-09" db="EMBL/GenBank/DDBJ databases">
        <title>Genome sequencing of strain 2DFW10M-5.</title>
        <authorList>
            <person name="Heo J."/>
            <person name="Kim S.-J."/>
            <person name="Kwon S.-W."/>
        </authorList>
    </citation>
    <scope>NUCLEOTIDE SEQUENCE [LARGE SCALE GENOMIC DNA]</scope>
    <source>
        <strain evidence="5 6">2DFW10M-5</strain>
    </source>
</reference>
<dbReference type="GO" id="GO:0016787">
    <property type="term" value="F:hydrolase activity"/>
    <property type="evidence" value="ECO:0007669"/>
    <property type="project" value="UniProtKB-KW"/>
</dbReference>
<evidence type="ECO:0000313" key="5">
    <source>
        <dbReference type="EMBL" id="AYG03166.1"/>
    </source>
</evidence>
<dbReference type="KEGG" id="gry:D7I44_06235"/>
<accession>A0A387BQB3</accession>
<evidence type="ECO:0000256" key="1">
    <source>
        <dbReference type="ARBA" id="ARBA00009184"/>
    </source>
</evidence>
<gene>
    <name evidence="5" type="ORF">D7I44_06235</name>
</gene>
<comment type="similarity">
    <text evidence="1">Belongs to the HAD-like hydrolase superfamily. SerB family.</text>
</comment>
<evidence type="ECO:0000256" key="2">
    <source>
        <dbReference type="ARBA" id="ARBA00022723"/>
    </source>
</evidence>
<keyword evidence="2" id="KW-0479">Metal-binding</keyword>
<organism evidence="5 6">
    <name type="scientific">Gryllotalpicola protaetiae</name>
    <dbReference type="NCBI Taxonomy" id="2419771"/>
    <lineage>
        <taxon>Bacteria</taxon>
        <taxon>Bacillati</taxon>
        <taxon>Actinomycetota</taxon>
        <taxon>Actinomycetes</taxon>
        <taxon>Micrococcales</taxon>
        <taxon>Microbacteriaceae</taxon>
        <taxon>Gryllotalpicola</taxon>
    </lineage>
</organism>
<proteinExistence type="inferred from homology"/>
<dbReference type="SUPFAM" id="SSF56784">
    <property type="entry name" value="HAD-like"/>
    <property type="match status" value="1"/>
</dbReference>
<dbReference type="AlphaFoldDB" id="A0A387BQB3"/>
<keyword evidence="6" id="KW-1185">Reference proteome</keyword>
<dbReference type="InterPro" id="IPR006385">
    <property type="entry name" value="HAD_hydro_SerB1"/>
</dbReference>
<keyword evidence="3 5" id="KW-0378">Hydrolase</keyword>